<dbReference type="Pfam" id="PF03550">
    <property type="entry name" value="LolB"/>
    <property type="match status" value="1"/>
</dbReference>
<dbReference type="Gene3D" id="2.50.20.10">
    <property type="entry name" value="Lipoprotein localisation LolA/LolB/LppX"/>
    <property type="match status" value="1"/>
</dbReference>
<dbReference type="NCBIfam" id="TIGR00548">
    <property type="entry name" value="lolB"/>
    <property type="match status" value="1"/>
</dbReference>
<keyword evidence="16" id="KW-1185">Reference proteome</keyword>
<evidence type="ECO:0000256" key="6">
    <source>
        <dbReference type="ARBA" id="ARBA00022729"/>
    </source>
</evidence>
<dbReference type="PROSITE" id="PS51257">
    <property type="entry name" value="PROKAR_LIPOPROTEIN"/>
    <property type="match status" value="1"/>
</dbReference>
<keyword evidence="5 13" id="KW-0813">Transport</keyword>
<comment type="subunit">
    <text evidence="3 13">Monomer.</text>
</comment>
<comment type="function">
    <text evidence="13">Plays a critical role in the incorporation of lipoproteins in the outer membrane after they are released by the LolA protein.</text>
</comment>
<dbReference type="EMBL" id="JAUZVZ010000005">
    <property type="protein sequence ID" value="MDP4535544.1"/>
    <property type="molecule type" value="Genomic_DNA"/>
</dbReference>
<accession>A0ABT9GWW5</accession>
<keyword evidence="8 13" id="KW-0472">Membrane</keyword>
<keyword evidence="11 13" id="KW-0998">Cell outer membrane</keyword>
<comment type="similarity">
    <text evidence="2 13">Belongs to the LolB family.</text>
</comment>
<evidence type="ECO:0000256" key="9">
    <source>
        <dbReference type="ARBA" id="ARBA00023139"/>
    </source>
</evidence>
<dbReference type="InterPro" id="IPR029046">
    <property type="entry name" value="LolA/LolB/LppX"/>
</dbReference>
<evidence type="ECO:0000313" key="16">
    <source>
        <dbReference type="Proteomes" id="UP001231616"/>
    </source>
</evidence>
<evidence type="ECO:0000256" key="7">
    <source>
        <dbReference type="ARBA" id="ARBA00022927"/>
    </source>
</evidence>
<dbReference type="RefSeq" id="WP_305892807.1">
    <property type="nucleotide sequence ID" value="NZ_JAUZVZ010000005.1"/>
</dbReference>
<comment type="subcellular location">
    <subcellularLocation>
        <location evidence="1 13">Cell outer membrane</location>
        <topology evidence="1 13">Lipid-anchor</topology>
    </subcellularLocation>
</comment>
<evidence type="ECO:0000256" key="3">
    <source>
        <dbReference type="ARBA" id="ARBA00011245"/>
    </source>
</evidence>
<evidence type="ECO:0000256" key="11">
    <source>
        <dbReference type="ARBA" id="ARBA00023237"/>
    </source>
</evidence>
<evidence type="ECO:0000256" key="4">
    <source>
        <dbReference type="ARBA" id="ARBA00016202"/>
    </source>
</evidence>
<name>A0ABT9GWW5_9GAMM</name>
<evidence type="ECO:0000256" key="12">
    <source>
        <dbReference type="ARBA" id="ARBA00023288"/>
    </source>
</evidence>
<keyword evidence="12 13" id="KW-0449">Lipoprotein</keyword>
<dbReference type="InterPro" id="IPR004565">
    <property type="entry name" value="OM_lipoprot_LolB"/>
</dbReference>
<proteinExistence type="inferred from homology"/>
<evidence type="ECO:0000256" key="1">
    <source>
        <dbReference type="ARBA" id="ARBA00004459"/>
    </source>
</evidence>
<gene>
    <name evidence="13 15" type="primary">lolB</name>
    <name evidence="15" type="ORF">Q3O60_05010</name>
</gene>
<keyword evidence="7 13" id="KW-0653">Protein transport</keyword>
<organism evidence="15 16">
    <name type="scientific">Alkalimonas collagenimarina</name>
    <dbReference type="NCBI Taxonomy" id="400390"/>
    <lineage>
        <taxon>Bacteria</taxon>
        <taxon>Pseudomonadati</taxon>
        <taxon>Pseudomonadota</taxon>
        <taxon>Gammaproteobacteria</taxon>
        <taxon>Alkalimonas</taxon>
    </lineage>
</organism>
<evidence type="ECO:0000256" key="8">
    <source>
        <dbReference type="ARBA" id="ARBA00023136"/>
    </source>
</evidence>
<evidence type="ECO:0000313" key="15">
    <source>
        <dbReference type="EMBL" id="MDP4535544.1"/>
    </source>
</evidence>
<feature type="chain" id="PRO_5047021301" description="Outer-membrane lipoprotein LolB" evidence="14">
    <location>
        <begin position="21"/>
        <end position="200"/>
    </location>
</feature>
<dbReference type="HAMAP" id="MF_00233">
    <property type="entry name" value="LolB"/>
    <property type="match status" value="1"/>
</dbReference>
<keyword evidence="6 13" id="KW-0732">Signal</keyword>
<evidence type="ECO:0000256" key="2">
    <source>
        <dbReference type="ARBA" id="ARBA00009696"/>
    </source>
</evidence>
<evidence type="ECO:0000256" key="5">
    <source>
        <dbReference type="ARBA" id="ARBA00022448"/>
    </source>
</evidence>
<dbReference type="SUPFAM" id="SSF89392">
    <property type="entry name" value="Prokaryotic lipoproteins and lipoprotein localization factors"/>
    <property type="match status" value="1"/>
</dbReference>
<reference evidence="15 16" key="1">
    <citation type="submission" date="2023-08" db="EMBL/GenBank/DDBJ databases">
        <authorList>
            <person name="Joshi A."/>
            <person name="Thite S."/>
        </authorList>
    </citation>
    <scope>NUCLEOTIDE SEQUENCE [LARGE SCALE GENOMIC DNA]</scope>
    <source>
        <strain evidence="15 16">AC40</strain>
    </source>
</reference>
<dbReference type="Proteomes" id="UP001231616">
    <property type="component" value="Unassembled WGS sequence"/>
</dbReference>
<keyword evidence="9 13" id="KW-0564">Palmitate</keyword>
<evidence type="ECO:0000256" key="13">
    <source>
        <dbReference type="HAMAP-Rule" id="MF_00233"/>
    </source>
</evidence>
<sequence length="200" mass="22909">MPYAVKTLFISFFCTFLLLACSIKPSPEQPILSASDRLQRLNQLDEYQLTASLGIRSPDESVSGSLHWQQQQGDYQARMTNFLGIRVFSLDKADDVITLTMQGEDYQAANVSQLMFALTGWNLPVDDMPLWLKGVAGSNATAAEYDHLGRLIAFQLQEHDGMQWHIHYQEFFNDTLALPRRIEVQSDDIRIRLVIRNWQL</sequence>
<keyword evidence="10 13" id="KW-0143">Chaperone</keyword>
<protein>
    <recommendedName>
        <fullName evidence="4 13">Outer-membrane lipoprotein LolB</fullName>
    </recommendedName>
</protein>
<dbReference type="CDD" id="cd16326">
    <property type="entry name" value="LolB"/>
    <property type="match status" value="1"/>
</dbReference>
<comment type="caution">
    <text evidence="15">The sequence shown here is derived from an EMBL/GenBank/DDBJ whole genome shotgun (WGS) entry which is preliminary data.</text>
</comment>
<evidence type="ECO:0000256" key="10">
    <source>
        <dbReference type="ARBA" id="ARBA00023186"/>
    </source>
</evidence>
<feature type="signal peptide" evidence="14">
    <location>
        <begin position="1"/>
        <end position="20"/>
    </location>
</feature>
<evidence type="ECO:0000256" key="14">
    <source>
        <dbReference type="SAM" id="SignalP"/>
    </source>
</evidence>